<sequence length="1279" mass="141514">MLSVHLWSAISQRHWDSICNTVVHHCVVRAPFEYLVRPLHAHREPQGGEQAQSRTGTGMQMGFTCSHLSHQTPLRASSDSTAHVYQCTSAAATHIYSALFWAPPGVLQVNLITRSETHLQLEWSKVSNNNNYNYTLRFSNGTESSITGPDGGTTVIHTVSSLSPGTKYSFTLFTVFEGVRSTGFDFQYVTAPPDVTQVNLITRSETHLQLEWSKVSNNNNYKYTLRFSNGTENSITGPDGGTTVTHTVSSLSPGTKYSFTLFTVFEGVRSTGFDFQYVTAPPDVTQVNLITRPETHLQLEWSKVSNNNNYKYTLRFSNGTENSITGPDGGTTVTHTVSSLSPGTKYSFTLFTVFEGVRSTGFDFQYVTAPPDVTQVNLITRSETHLQLEWSKVSNNNNYKYTLRFSNGTENSITGPDGGTTVTHTVSSLSPGTKYSFTLFTVFEGVRSTGFDFQYVTAPPDVTQVNLITRPETHLQLEWSKVSNNNNYKYTLRFSNGTENSITGPDGGTTVTHTVSSLSPGTKYSFTLFTVFEGVRSTGFDFQYVTAPPDVTQVNLITRSETHLQLEWSKVSNNNNYKYTLRFSNGTENSITGPDGGTTVTHTVSSLSPGTKYSFTLFTVFEGVRSTGFDFQYVTAPPDVTQVNLITRPETHLQLEWSKVSNNNNYKYTLRFSNGTENSITGPDGGTTVTHTVSSLSPGTKYSFTLFTVFEGVRSTGFDFQYVTAPPDVTQVNLITRSETHLQLEWSKVSNNNNYKYTLRFSNGTESSITGPDGGTTVTHTVSSLSPGTKYSFTLFTVFEGVRSTGFDFQYVTAPPDVTQVNLITRPETHLQLEWSKVSNNNNYKYTLRFSNGTENSITGPDGGTTVTHTVSSLSPGTKYSFTLFTVFEGVRSTGFDFQYVTAPPDVTQVNLITRSETHLQLEWSKVSNNNNYKYTLRFSNGTENSITGPDGGTTVTHTVSSLSPGTKYSFTLFTVFEGVRSTGFDFQYVTAPPDVTQVNLITRPETHLQLEWSKVSNNNNYKYTLRFSNGTENSITGPDGGTTVTHTVSSLSPGTKYSFTLFTVFEGVRSTGFDFQYVTAPPDVTQVNLITRSETHLQLEWSKVSNNNNYKYTLRFSNGTESSITGPDGGTTVTHTVSSLSPGTKYSFTLFTVFEGVRSTGFDFQYVTAPPDVLQVNLITRSETHLQLEWSKVSNNNNSKYTLRFSNGTESSITGPDGGTTVTHTVSSLSPGTKYSFTLFTVFEGVRSTGFDFQYVTGLFLHVHLIPKKYKTMYVHAS</sequence>
<gene>
    <name evidence="2" type="ORF">ACEWY4_024668</name>
</gene>
<dbReference type="CDD" id="cd00063">
    <property type="entry name" value="FN3"/>
    <property type="match status" value="13"/>
</dbReference>
<feature type="domain" description="Fibronectin type-III" evidence="1">
    <location>
        <begin position="458"/>
        <end position="550"/>
    </location>
</feature>
<dbReference type="Gene3D" id="2.60.40.10">
    <property type="entry name" value="Immunoglobulins"/>
    <property type="match status" value="13"/>
</dbReference>
<feature type="domain" description="Fibronectin type-III" evidence="1">
    <location>
        <begin position="551"/>
        <end position="639"/>
    </location>
</feature>
<dbReference type="InterPro" id="IPR013783">
    <property type="entry name" value="Ig-like_fold"/>
</dbReference>
<dbReference type="SMART" id="SM00060">
    <property type="entry name" value="FN3"/>
    <property type="match status" value="13"/>
</dbReference>
<reference evidence="2 3" key="1">
    <citation type="submission" date="2024-09" db="EMBL/GenBank/DDBJ databases">
        <title>A chromosome-level genome assembly of Gray's grenadier anchovy, Coilia grayii.</title>
        <authorList>
            <person name="Fu Z."/>
        </authorList>
    </citation>
    <scope>NUCLEOTIDE SEQUENCE [LARGE SCALE GENOMIC DNA]</scope>
    <source>
        <strain evidence="2">G4</strain>
        <tissue evidence="2">Muscle</tissue>
    </source>
</reference>
<evidence type="ECO:0000313" key="3">
    <source>
        <dbReference type="Proteomes" id="UP001591681"/>
    </source>
</evidence>
<organism evidence="2 3">
    <name type="scientific">Coilia grayii</name>
    <name type="common">Gray's grenadier anchovy</name>
    <dbReference type="NCBI Taxonomy" id="363190"/>
    <lineage>
        <taxon>Eukaryota</taxon>
        <taxon>Metazoa</taxon>
        <taxon>Chordata</taxon>
        <taxon>Craniata</taxon>
        <taxon>Vertebrata</taxon>
        <taxon>Euteleostomi</taxon>
        <taxon>Actinopterygii</taxon>
        <taxon>Neopterygii</taxon>
        <taxon>Teleostei</taxon>
        <taxon>Clupei</taxon>
        <taxon>Clupeiformes</taxon>
        <taxon>Clupeoidei</taxon>
        <taxon>Engraulidae</taxon>
        <taxon>Coilinae</taxon>
        <taxon>Coilia</taxon>
    </lineage>
</organism>
<feature type="domain" description="Fibronectin type-III" evidence="1">
    <location>
        <begin position="903"/>
        <end position="995"/>
    </location>
</feature>
<dbReference type="InterPro" id="IPR050713">
    <property type="entry name" value="RTP_Phos/Ushers"/>
</dbReference>
<evidence type="ECO:0000313" key="2">
    <source>
        <dbReference type="EMBL" id="KAL2078924.1"/>
    </source>
</evidence>
<feature type="domain" description="Fibronectin type-III" evidence="1">
    <location>
        <begin position="280"/>
        <end position="372"/>
    </location>
</feature>
<dbReference type="Proteomes" id="UP001591681">
    <property type="component" value="Unassembled WGS sequence"/>
</dbReference>
<feature type="domain" description="Fibronectin type-III" evidence="1">
    <location>
        <begin position="725"/>
        <end position="817"/>
    </location>
</feature>
<dbReference type="AlphaFoldDB" id="A0ABD1IWE1"/>
<dbReference type="SUPFAM" id="SSF49265">
    <property type="entry name" value="Fibronectin type III"/>
    <property type="match status" value="7"/>
</dbReference>
<dbReference type="PANTHER" id="PTHR46957">
    <property type="entry name" value="CYTOKINE RECEPTOR"/>
    <property type="match status" value="1"/>
</dbReference>
<accession>A0ABD1IWE1</accession>
<dbReference type="InterPro" id="IPR036116">
    <property type="entry name" value="FN3_sf"/>
</dbReference>
<evidence type="ECO:0000259" key="1">
    <source>
        <dbReference type="PROSITE" id="PS50853"/>
    </source>
</evidence>
<comment type="caution">
    <text evidence="2">The sequence shown here is derived from an EMBL/GenBank/DDBJ whole genome shotgun (WGS) entry which is preliminary data.</text>
</comment>
<proteinExistence type="predicted"/>
<feature type="domain" description="Fibronectin type-III" evidence="1">
    <location>
        <begin position="103"/>
        <end position="194"/>
    </location>
</feature>
<protein>
    <recommendedName>
        <fullName evidence="1">Fibronectin type-III domain-containing protein</fullName>
    </recommendedName>
</protein>
<dbReference type="EMBL" id="JBHFQA010000022">
    <property type="protein sequence ID" value="KAL2078924.1"/>
    <property type="molecule type" value="Genomic_DNA"/>
</dbReference>
<name>A0ABD1IWE1_9TELE</name>
<dbReference type="PROSITE" id="PS50853">
    <property type="entry name" value="FN3"/>
    <property type="match status" value="7"/>
</dbReference>
<feature type="domain" description="Fibronectin type-III" evidence="1">
    <location>
        <begin position="1081"/>
        <end position="1173"/>
    </location>
</feature>
<dbReference type="PANTHER" id="PTHR46957:SF10">
    <property type="entry name" value="PROTEIN TYROSINE PHOSPHATASE, RECEPTOR TYPE, H"/>
    <property type="match status" value="1"/>
</dbReference>
<dbReference type="Pfam" id="PF00041">
    <property type="entry name" value="fn3"/>
    <property type="match status" value="13"/>
</dbReference>
<keyword evidence="3" id="KW-1185">Reference proteome</keyword>
<dbReference type="InterPro" id="IPR003961">
    <property type="entry name" value="FN3_dom"/>
</dbReference>